<sequence length="59" mass="6737">MQCPTQLHRASRELPVVTRIGHVQPCYESSSLYASLLAIGSFVAQPYIRYGVRERERNT</sequence>
<comment type="caution">
    <text evidence="1">The sequence shown here is derived from an EMBL/GenBank/DDBJ whole genome shotgun (WGS) entry which is preliminary data.</text>
</comment>
<organism evidence="1 2">
    <name type="scientific">Halocaridina rubra</name>
    <name type="common">Hawaiian red shrimp</name>
    <dbReference type="NCBI Taxonomy" id="373956"/>
    <lineage>
        <taxon>Eukaryota</taxon>
        <taxon>Metazoa</taxon>
        <taxon>Ecdysozoa</taxon>
        <taxon>Arthropoda</taxon>
        <taxon>Crustacea</taxon>
        <taxon>Multicrustacea</taxon>
        <taxon>Malacostraca</taxon>
        <taxon>Eumalacostraca</taxon>
        <taxon>Eucarida</taxon>
        <taxon>Decapoda</taxon>
        <taxon>Pleocyemata</taxon>
        <taxon>Caridea</taxon>
        <taxon>Atyoidea</taxon>
        <taxon>Atyidae</taxon>
        <taxon>Halocaridina</taxon>
    </lineage>
</organism>
<evidence type="ECO:0000313" key="1">
    <source>
        <dbReference type="EMBL" id="KAK7072712.1"/>
    </source>
</evidence>
<name>A0AAN9A7G6_HALRR</name>
<dbReference type="EMBL" id="JAXCGZ010013361">
    <property type="protein sequence ID" value="KAK7072712.1"/>
    <property type="molecule type" value="Genomic_DNA"/>
</dbReference>
<dbReference type="AlphaFoldDB" id="A0AAN9A7G6"/>
<evidence type="ECO:0000313" key="2">
    <source>
        <dbReference type="Proteomes" id="UP001381693"/>
    </source>
</evidence>
<proteinExistence type="predicted"/>
<keyword evidence="2" id="KW-1185">Reference proteome</keyword>
<reference evidence="1 2" key="1">
    <citation type="submission" date="2023-11" db="EMBL/GenBank/DDBJ databases">
        <title>Halocaridina rubra genome assembly.</title>
        <authorList>
            <person name="Smith C."/>
        </authorList>
    </citation>
    <scope>NUCLEOTIDE SEQUENCE [LARGE SCALE GENOMIC DNA]</scope>
    <source>
        <strain evidence="1">EP-1</strain>
        <tissue evidence="1">Whole</tissue>
    </source>
</reference>
<protein>
    <submittedName>
        <fullName evidence="1">Uncharacterized protein</fullName>
    </submittedName>
</protein>
<dbReference type="Proteomes" id="UP001381693">
    <property type="component" value="Unassembled WGS sequence"/>
</dbReference>
<gene>
    <name evidence="1" type="ORF">SK128_007709</name>
</gene>
<accession>A0AAN9A7G6</accession>
<feature type="non-terminal residue" evidence="1">
    <location>
        <position position="59"/>
    </location>
</feature>